<keyword evidence="2" id="KW-1185">Reference proteome</keyword>
<gene>
    <name evidence="1" type="ORF">SH1V18_02040</name>
</gene>
<reference evidence="1" key="1">
    <citation type="submission" date="2022-06" db="EMBL/GenBank/DDBJ databases">
        <title>Vallitalea longa sp. nov., an anaerobic bacterium isolated from marine sediment.</title>
        <authorList>
            <person name="Hirano S."/>
            <person name="Terahara T."/>
            <person name="Mori K."/>
            <person name="Hamada M."/>
            <person name="Matsumoto R."/>
            <person name="Kobayashi T."/>
        </authorList>
    </citation>
    <scope>NUCLEOTIDE SEQUENCE</scope>
    <source>
        <strain evidence="1">SH18-1</strain>
    </source>
</reference>
<dbReference type="EMBL" id="BRLB01000001">
    <property type="protein sequence ID" value="GKX27724.1"/>
    <property type="molecule type" value="Genomic_DNA"/>
</dbReference>
<sequence>MSRSYKKTPALQSKNGSRCNGWINRKVSKAVRKYKHHIPNGSAYKKIYSSYDINEYTLYQPWNNDALEFFESKKEWDKYYHNK</sequence>
<organism evidence="1 2">
    <name type="scientific">Vallitalea longa</name>
    <dbReference type="NCBI Taxonomy" id="2936439"/>
    <lineage>
        <taxon>Bacteria</taxon>
        <taxon>Bacillati</taxon>
        <taxon>Bacillota</taxon>
        <taxon>Clostridia</taxon>
        <taxon>Lachnospirales</taxon>
        <taxon>Vallitaleaceae</taxon>
        <taxon>Vallitalea</taxon>
    </lineage>
</organism>
<evidence type="ECO:0000313" key="1">
    <source>
        <dbReference type="EMBL" id="GKX27724.1"/>
    </source>
</evidence>
<dbReference type="RefSeq" id="WP_281811330.1">
    <property type="nucleotide sequence ID" value="NZ_BRLB01000001.1"/>
</dbReference>
<name>A0A9W6DEM0_9FIRM</name>
<dbReference type="Proteomes" id="UP001144256">
    <property type="component" value="Unassembled WGS sequence"/>
</dbReference>
<accession>A0A9W6DEM0</accession>
<dbReference type="AlphaFoldDB" id="A0A9W6DEM0"/>
<comment type="caution">
    <text evidence="1">The sequence shown here is derived from an EMBL/GenBank/DDBJ whole genome shotgun (WGS) entry which is preliminary data.</text>
</comment>
<evidence type="ECO:0000313" key="2">
    <source>
        <dbReference type="Proteomes" id="UP001144256"/>
    </source>
</evidence>
<protein>
    <submittedName>
        <fullName evidence="1">Uncharacterized protein</fullName>
    </submittedName>
</protein>
<proteinExistence type="predicted"/>